<reference evidence="3 4" key="1">
    <citation type="submission" date="2019-07" db="EMBL/GenBank/DDBJ databases">
        <title>Complete Genome Sequence and Methylome Analysis of Nocardia otitidis-caviarum NEB252.</title>
        <authorList>
            <person name="Fomenkov A."/>
            <person name="Anton B.P."/>
            <person name="Vincze T."/>
            <person name="Roberts R.J."/>
        </authorList>
    </citation>
    <scope>NUCLEOTIDE SEQUENCE [LARGE SCALE GENOMIC DNA]</scope>
    <source>
        <strain evidence="3 4">NEB252</strain>
    </source>
</reference>
<proteinExistence type="predicted"/>
<accession>A0A516NTZ4</accession>
<gene>
    <name evidence="3" type="ORF">FOH10_30220</name>
</gene>
<dbReference type="SUPFAM" id="SSF46689">
    <property type="entry name" value="Homeodomain-like"/>
    <property type="match status" value="1"/>
</dbReference>
<evidence type="ECO:0000313" key="4">
    <source>
        <dbReference type="Proteomes" id="UP000317039"/>
    </source>
</evidence>
<dbReference type="Proteomes" id="UP000317039">
    <property type="component" value="Chromosome"/>
</dbReference>
<dbReference type="InterPro" id="IPR009057">
    <property type="entry name" value="Homeodomain-like_sf"/>
</dbReference>
<dbReference type="AlphaFoldDB" id="A0A516NTZ4"/>
<protein>
    <submittedName>
        <fullName evidence="3">Helix-turn-helix domain-containing protein</fullName>
    </submittedName>
</protein>
<evidence type="ECO:0000313" key="3">
    <source>
        <dbReference type="EMBL" id="QDP82373.1"/>
    </source>
</evidence>
<evidence type="ECO:0000259" key="2">
    <source>
        <dbReference type="Pfam" id="PF13518"/>
    </source>
</evidence>
<sequence length="180" mass="18910">MLLDVSGVGDDLRMDMRRLSPAQQEAVRKRVMGALTDGMSPGEARQVFGVSAGSIRNWRNRFAEGGADGLGSGRPGRRVGEKTKLSASQVEALVVFTPEQLELGGCCGPCARSLCSHVGCSGRPTPNRVWESAAPRGIHFPATRPAGDRSRPRRDGAVGGGDLPGAAHTRETGGGGHRVR</sequence>
<dbReference type="Pfam" id="PF13518">
    <property type="entry name" value="HTH_28"/>
    <property type="match status" value="1"/>
</dbReference>
<dbReference type="KEGG" id="nod:FOH10_30220"/>
<feature type="region of interest" description="Disordered" evidence="1">
    <location>
        <begin position="138"/>
        <end position="180"/>
    </location>
</feature>
<feature type="domain" description="Insertion element IS150 protein InsJ-like helix-turn-helix" evidence="2">
    <location>
        <begin position="28"/>
        <end position="77"/>
    </location>
</feature>
<organism evidence="3 4">
    <name type="scientific">Nocardia otitidiscaviarum</name>
    <dbReference type="NCBI Taxonomy" id="1823"/>
    <lineage>
        <taxon>Bacteria</taxon>
        <taxon>Bacillati</taxon>
        <taxon>Actinomycetota</taxon>
        <taxon>Actinomycetes</taxon>
        <taxon>Mycobacteriales</taxon>
        <taxon>Nocardiaceae</taxon>
        <taxon>Nocardia</taxon>
    </lineage>
</organism>
<name>A0A516NTZ4_9NOCA</name>
<dbReference type="InterPro" id="IPR055247">
    <property type="entry name" value="InsJ-like_HTH"/>
</dbReference>
<evidence type="ECO:0000256" key="1">
    <source>
        <dbReference type="SAM" id="MobiDB-lite"/>
    </source>
</evidence>
<dbReference type="EMBL" id="CP041695">
    <property type="protein sequence ID" value="QDP82373.1"/>
    <property type="molecule type" value="Genomic_DNA"/>
</dbReference>
<feature type="compositionally biased region" description="Basic and acidic residues" evidence="1">
    <location>
        <begin position="146"/>
        <end position="156"/>
    </location>
</feature>